<sequence>MRNKLERFILYIFTFFIDIFLIYILINKKINNYDYYYIAFALFIHLIFYISIFYNYRFALDICHWFLLILLILSIFIKNITLMYIPLGILVIIPTLWLLFDNRCILSTDEQNNNGYFSKILGIDLSKIIYILIIILILKIKKIIK</sequence>
<keyword evidence="1" id="KW-0472">Membrane</keyword>
<evidence type="ECO:0000256" key="1">
    <source>
        <dbReference type="SAM" id="Phobius"/>
    </source>
</evidence>
<feature type="transmembrane region" description="Helical" evidence="1">
    <location>
        <begin position="6"/>
        <end position="26"/>
    </location>
</feature>
<keyword evidence="1" id="KW-0812">Transmembrane</keyword>
<organism evidence="2">
    <name type="scientific">viral metagenome</name>
    <dbReference type="NCBI Taxonomy" id="1070528"/>
    <lineage>
        <taxon>unclassified sequences</taxon>
        <taxon>metagenomes</taxon>
        <taxon>organismal metagenomes</taxon>
    </lineage>
</organism>
<name>A0A6C0BSQ0_9ZZZZ</name>
<reference evidence="2" key="1">
    <citation type="journal article" date="2020" name="Nature">
        <title>Giant virus diversity and host interactions through global metagenomics.</title>
        <authorList>
            <person name="Schulz F."/>
            <person name="Roux S."/>
            <person name="Paez-Espino D."/>
            <person name="Jungbluth S."/>
            <person name="Walsh D.A."/>
            <person name="Denef V.J."/>
            <person name="McMahon K.D."/>
            <person name="Konstantinidis K.T."/>
            <person name="Eloe-Fadrosh E.A."/>
            <person name="Kyrpides N.C."/>
            <person name="Woyke T."/>
        </authorList>
    </citation>
    <scope>NUCLEOTIDE SEQUENCE</scope>
    <source>
        <strain evidence="2">GVMAG-M-3300018428-16</strain>
    </source>
</reference>
<accession>A0A6C0BSQ0</accession>
<keyword evidence="1" id="KW-1133">Transmembrane helix</keyword>
<feature type="transmembrane region" description="Helical" evidence="1">
    <location>
        <begin position="33"/>
        <end position="52"/>
    </location>
</feature>
<feature type="transmembrane region" description="Helical" evidence="1">
    <location>
        <begin position="58"/>
        <end position="77"/>
    </location>
</feature>
<protein>
    <submittedName>
        <fullName evidence="2">Uncharacterized protein</fullName>
    </submittedName>
</protein>
<dbReference type="EMBL" id="MN739233">
    <property type="protein sequence ID" value="QHS94811.1"/>
    <property type="molecule type" value="Genomic_DNA"/>
</dbReference>
<feature type="transmembrane region" description="Helical" evidence="1">
    <location>
        <begin position="120"/>
        <end position="138"/>
    </location>
</feature>
<dbReference type="AlphaFoldDB" id="A0A6C0BSQ0"/>
<proteinExistence type="predicted"/>
<evidence type="ECO:0000313" key="2">
    <source>
        <dbReference type="EMBL" id="QHS94811.1"/>
    </source>
</evidence>